<dbReference type="Proteomes" id="UP000288805">
    <property type="component" value="Unassembled WGS sequence"/>
</dbReference>
<evidence type="ECO:0000256" key="2">
    <source>
        <dbReference type="ARBA" id="ARBA00007843"/>
    </source>
</evidence>
<evidence type="ECO:0000256" key="1">
    <source>
        <dbReference type="ARBA" id="ARBA00004609"/>
    </source>
</evidence>
<feature type="region of interest" description="Disordered" evidence="8">
    <location>
        <begin position="157"/>
        <end position="189"/>
    </location>
</feature>
<proteinExistence type="inferred from homology"/>
<dbReference type="InterPro" id="IPR000782">
    <property type="entry name" value="FAS1_domain"/>
</dbReference>
<feature type="compositionally biased region" description="Low complexity" evidence="8">
    <location>
        <begin position="169"/>
        <end position="178"/>
    </location>
</feature>
<dbReference type="EMBL" id="QGNW01000268">
    <property type="protein sequence ID" value="RVW80251.1"/>
    <property type="molecule type" value="Genomic_DNA"/>
</dbReference>
<dbReference type="InterPro" id="IPR036378">
    <property type="entry name" value="FAS1_dom_sf"/>
</dbReference>
<evidence type="ECO:0000256" key="7">
    <source>
        <dbReference type="ARBA" id="ARBA00024686"/>
    </source>
</evidence>
<gene>
    <name evidence="11" type="primary">FLA11_26</name>
    <name evidence="11" type="ORF">CK203_044750</name>
</gene>
<evidence type="ECO:0000256" key="3">
    <source>
        <dbReference type="ARBA" id="ARBA00022475"/>
    </source>
</evidence>
<dbReference type="InterPro" id="IPR045003">
    <property type="entry name" value="FLA_A"/>
</dbReference>
<feature type="signal peptide" evidence="9">
    <location>
        <begin position="1"/>
        <end position="23"/>
    </location>
</feature>
<feature type="chain" id="PRO_5019003343" evidence="9">
    <location>
        <begin position="24"/>
        <end position="215"/>
    </location>
</feature>
<dbReference type="PANTHER" id="PTHR32077:SF65">
    <property type="entry name" value="FASCICLIN-LIKE ARABINOGALACTAN PROTEIN 11"/>
    <property type="match status" value="1"/>
</dbReference>
<comment type="function">
    <text evidence="7">May be a cell surface adhesion protein.</text>
</comment>
<evidence type="ECO:0000313" key="12">
    <source>
        <dbReference type="Proteomes" id="UP000288805"/>
    </source>
</evidence>
<dbReference type="SUPFAM" id="SSF82153">
    <property type="entry name" value="FAS1 domain"/>
    <property type="match status" value="1"/>
</dbReference>
<dbReference type="Gene3D" id="2.30.180.10">
    <property type="entry name" value="FAS1 domain"/>
    <property type="match status" value="1"/>
</dbReference>
<dbReference type="PROSITE" id="PS50213">
    <property type="entry name" value="FAS1"/>
    <property type="match status" value="1"/>
</dbReference>
<dbReference type="GO" id="GO:0005886">
    <property type="term" value="C:plasma membrane"/>
    <property type="evidence" value="ECO:0007669"/>
    <property type="project" value="UniProtKB-SubCell"/>
</dbReference>
<evidence type="ECO:0000256" key="8">
    <source>
        <dbReference type="SAM" id="MobiDB-lite"/>
    </source>
</evidence>
<comment type="subcellular location">
    <subcellularLocation>
        <location evidence="1">Cell membrane</location>
        <topology evidence="1">Lipid-anchor</topology>
        <topology evidence="1">GPI-anchor</topology>
    </subcellularLocation>
</comment>
<evidence type="ECO:0000313" key="11">
    <source>
        <dbReference type="EMBL" id="RVW80251.1"/>
    </source>
</evidence>
<dbReference type="Pfam" id="PF02469">
    <property type="entry name" value="Fasciclin"/>
    <property type="match status" value="1"/>
</dbReference>
<keyword evidence="3" id="KW-1003">Cell membrane</keyword>
<keyword evidence="4" id="KW-0336">GPI-anchor</keyword>
<dbReference type="PANTHER" id="PTHR32077">
    <property type="entry name" value="FASCICLIN-LIKE ARABINOGALACTAN PROTEIN"/>
    <property type="match status" value="1"/>
</dbReference>
<feature type="domain" description="FAS1" evidence="10">
    <location>
        <begin position="30"/>
        <end position="84"/>
    </location>
</feature>
<evidence type="ECO:0000256" key="4">
    <source>
        <dbReference type="ARBA" id="ARBA00022622"/>
    </source>
</evidence>
<keyword evidence="6" id="KW-0472">Membrane</keyword>
<keyword evidence="4" id="KW-0449">Lipoprotein</keyword>
<evidence type="ECO:0000259" key="10">
    <source>
        <dbReference type="PROSITE" id="PS50213"/>
    </source>
</evidence>
<evidence type="ECO:0000256" key="5">
    <source>
        <dbReference type="ARBA" id="ARBA00022729"/>
    </source>
</evidence>
<accession>A0A438H7H1</accession>
<comment type="similarity">
    <text evidence="2">Belongs to the fasciclin-like AGP family.</text>
</comment>
<name>A0A438H7H1_VITVI</name>
<comment type="caution">
    <text evidence="11">The sequence shown here is derived from an EMBL/GenBank/DDBJ whole genome shotgun (WGS) entry which is preliminary data.</text>
</comment>
<feature type="compositionally biased region" description="Polar residues" evidence="8">
    <location>
        <begin position="179"/>
        <end position="189"/>
    </location>
</feature>
<evidence type="ECO:0000256" key="6">
    <source>
        <dbReference type="ARBA" id="ARBA00023136"/>
    </source>
</evidence>
<organism evidence="11 12">
    <name type="scientific">Vitis vinifera</name>
    <name type="common">Grape</name>
    <dbReference type="NCBI Taxonomy" id="29760"/>
    <lineage>
        <taxon>Eukaryota</taxon>
        <taxon>Viridiplantae</taxon>
        <taxon>Streptophyta</taxon>
        <taxon>Embryophyta</taxon>
        <taxon>Tracheophyta</taxon>
        <taxon>Spermatophyta</taxon>
        <taxon>Magnoliopsida</taxon>
        <taxon>eudicotyledons</taxon>
        <taxon>Gunneridae</taxon>
        <taxon>Pentapetalae</taxon>
        <taxon>rosids</taxon>
        <taxon>Vitales</taxon>
        <taxon>Vitaceae</taxon>
        <taxon>Viteae</taxon>
        <taxon>Vitis</taxon>
    </lineage>
</organism>
<evidence type="ECO:0000256" key="9">
    <source>
        <dbReference type="SAM" id="SignalP"/>
    </source>
</evidence>
<keyword evidence="5 9" id="KW-0732">Signal</keyword>
<dbReference type="GO" id="GO:0098552">
    <property type="term" value="C:side of membrane"/>
    <property type="evidence" value="ECO:0007669"/>
    <property type="project" value="UniProtKB-KW"/>
</dbReference>
<protein>
    <submittedName>
        <fullName evidence="11">Fasciclin-like arabinogalactan protein 11</fullName>
    </submittedName>
</protein>
<sequence>MMKQLSSFLLLLALLHLCTRTSGQSSPSGASDVTSVLRKSGKFTTFIGLLKSTQMDEPINSQLQKTSSQGFTVFAPTDSAFSDLQTVPNCEQPVRTEAGNDAVDFPLNVVSNGTQVNITTGLVNTTVDSTVYSDGQLAVYEIGDVLLSPGILGTGAPAPAPLPPKAKKASPPNSQAPSRSTTASVDSSGATGLPHYAPMVASIGVAVLAALSLCL</sequence>
<dbReference type="AlphaFoldDB" id="A0A438H7H1"/>
<keyword evidence="4" id="KW-0325">Glycoprotein</keyword>
<reference evidence="11 12" key="1">
    <citation type="journal article" date="2018" name="PLoS Genet.">
        <title>Population sequencing reveals clonal diversity and ancestral inbreeding in the grapevine cultivar Chardonnay.</title>
        <authorList>
            <person name="Roach M.J."/>
            <person name="Johnson D.L."/>
            <person name="Bohlmann J."/>
            <person name="van Vuuren H.J."/>
            <person name="Jones S.J."/>
            <person name="Pretorius I.S."/>
            <person name="Schmidt S.A."/>
            <person name="Borneman A.R."/>
        </authorList>
    </citation>
    <scope>NUCLEOTIDE SEQUENCE [LARGE SCALE GENOMIC DNA]</scope>
    <source>
        <strain evidence="12">cv. Chardonnay</strain>
        <tissue evidence="11">Leaf</tissue>
    </source>
</reference>